<dbReference type="Proteomes" id="UP001176941">
    <property type="component" value="Chromosome 16"/>
</dbReference>
<evidence type="ECO:0000313" key="4">
    <source>
        <dbReference type="EMBL" id="CAI9158185.1"/>
    </source>
</evidence>
<dbReference type="InterPro" id="IPR031885">
    <property type="entry name" value="DUF4764"/>
</dbReference>
<dbReference type="PANTHER" id="PTHR16116">
    <property type="entry name" value="ZINC FINGER PROTEIN 839"/>
    <property type="match status" value="1"/>
</dbReference>
<dbReference type="Pfam" id="PF15961">
    <property type="entry name" value="DUF4764"/>
    <property type="match status" value="1"/>
</dbReference>
<evidence type="ECO:0000256" key="2">
    <source>
        <dbReference type="SAM" id="MobiDB-lite"/>
    </source>
</evidence>
<dbReference type="PANTHER" id="PTHR16116:SF5">
    <property type="entry name" value="ZINC FINGER PROTEIN 839"/>
    <property type="match status" value="1"/>
</dbReference>
<feature type="compositionally biased region" description="Basic and acidic residues" evidence="2">
    <location>
        <begin position="406"/>
        <end position="415"/>
    </location>
</feature>
<feature type="compositionally biased region" description="Low complexity" evidence="2">
    <location>
        <begin position="800"/>
        <end position="814"/>
    </location>
</feature>
<name>A0ABN8Y9G2_RANTA</name>
<feature type="region of interest" description="Disordered" evidence="2">
    <location>
        <begin position="705"/>
        <end position="836"/>
    </location>
</feature>
<feature type="region of interest" description="Disordered" evidence="2">
    <location>
        <begin position="406"/>
        <end position="427"/>
    </location>
</feature>
<keyword evidence="5" id="KW-1185">Reference proteome</keyword>
<reference evidence="4" key="1">
    <citation type="submission" date="2023-04" db="EMBL/GenBank/DDBJ databases">
        <authorList>
            <consortium name="ELIXIR-Norway"/>
        </authorList>
    </citation>
    <scope>NUCLEOTIDE SEQUENCE [LARGE SCALE GENOMIC DNA]</scope>
</reference>
<feature type="region of interest" description="Disordered" evidence="2">
    <location>
        <begin position="472"/>
        <end position="516"/>
    </location>
</feature>
<protein>
    <recommendedName>
        <fullName evidence="3">C2H2-type domain-containing protein</fullName>
    </recommendedName>
</protein>
<evidence type="ECO:0000313" key="5">
    <source>
        <dbReference type="Proteomes" id="UP001176941"/>
    </source>
</evidence>
<organism evidence="4 5">
    <name type="scientific">Rangifer tarandus platyrhynchus</name>
    <name type="common">Svalbard reindeer</name>
    <dbReference type="NCBI Taxonomy" id="3082113"/>
    <lineage>
        <taxon>Eukaryota</taxon>
        <taxon>Metazoa</taxon>
        <taxon>Chordata</taxon>
        <taxon>Craniata</taxon>
        <taxon>Vertebrata</taxon>
        <taxon>Euteleostomi</taxon>
        <taxon>Mammalia</taxon>
        <taxon>Eutheria</taxon>
        <taxon>Laurasiatheria</taxon>
        <taxon>Artiodactyla</taxon>
        <taxon>Ruminantia</taxon>
        <taxon>Pecora</taxon>
        <taxon>Cervidae</taxon>
        <taxon>Odocoileinae</taxon>
        <taxon>Rangifer</taxon>
    </lineage>
</organism>
<keyword evidence="1" id="KW-0863">Zinc-finger</keyword>
<keyword evidence="1" id="KW-0479">Metal-binding</keyword>
<dbReference type="PROSITE" id="PS00028">
    <property type="entry name" value="ZINC_FINGER_C2H2_1"/>
    <property type="match status" value="1"/>
</dbReference>
<proteinExistence type="predicted"/>
<feature type="compositionally biased region" description="Low complexity" evidence="2">
    <location>
        <begin position="762"/>
        <end position="775"/>
    </location>
</feature>
<dbReference type="InterPro" id="IPR039946">
    <property type="entry name" value="ZN839"/>
</dbReference>
<sequence>MWLEQPADGAVAEESGESSRLGGVFQEAVTLAVGLPDTVQDAQLKLNFRSTTNTDLALRPQLFFYLAHGCDYEDGCSPGGRAPGGSRRSGLRWEGLGRIHAAQAWISGAVAFRGVLACGALVAGSPGDAHLSRRRSATRVRVPASAVMADAEPEAEDGCEDGCSGGRAPFSQRGSAARVAPLGPEQLRQVLEQVTKAQPPAEPPPPPCVLDAARLLRDAAQQAALQRGPGAELPRPPRLLPPQQLEAICIKVRSGEMKGQEKPMPALAAIQPKSARPGPPPSGHCSAVGLSSQLLGTPPHVLSHPPPPPVHVFIQRPLPALRPVPVKTVLAAEPLSGQSTAAVPPSASDLPVITSVSSSSANLFISSSQTKHAEKLKKSLKVKTRSGRISRPPKYKAKDYKFIKTEDLAEGHPSDSDDYAELSVEEDEDQRGRQALFDLASCSLRPKTFKCQTCEKSYIGKGGLARHFKLHPGHGQLEPDASPSGKANGSVIAGPTEGEASSLASRGPPTPALPVEEGAAPARRGLQNGQSVEVEEVLVSEPKNGSFSALLGSERHPRPRRSGYSVVPAEPSMAVLERSGAAHPPGGAGAPRSRARLQEFLHQCDRDDLVELALPQLAQVVTVYEFLLMKVEKGHLAKPLFPAVYKEFEELHKMVKKMCQDYLHSSGPCSEEPLEVNNSKVAESLGITEEFLRKKEVHADCTPCTCTSPEEAPEELEEAGPQKRATEIAEDGLASVKRTRRDAVPQDPAECPADDGGLQRLAPCAPAAGAGFAPGVNRGASPRPEESPTMPAPERESSVAQAGRRLAALAGWAAHSGPADPTAPRQGALGRGSPIP</sequence>
<keyword evidence="1" id="KW-0862">Zinc</keyword>
<evidence type="ECO:0000259" key="3">
    <source>
        <dbReference type="PROSITE" id="PS50157"/>
    </source>
</evidence>
<dbReference type="PROSITE" id="PS50157">
    <property type="entry name" value="ZINC_FINGER_C2H2_2"/>
    <property type="match status" value="1"/>
</dbReference>
<dbReference type="InterPro" id="IPR013087">
    <property type="entry name" value="Znf_C2H2_type"/>
</dbReference>
<gene>
    <name evidence="4" type="ORF">MRATA1EN1_LOCUS7147</name>
</gene>
<feature type="compositionally biased region" description="Acidic residues" evidence="2">
    <location>
        <begin position="416"/>
        <end position="427"/>
    </location>
</feature>
<dbReference type="EMBL" id="OX459952">
    <property type="protein sequence ID" value="CAI9158185.1"/>
    <property type="molecule type" value="Genomic_DNA"/>
</dbReference>
<evidence type="ECO:0000256" key="1">
    <source>
        <dbReference type="PROSITE-ProRule" id="PRU00042"/>
    </source>
</evidence>
<accession>A0ABN8Y9G2</accession>
<feature type="domain" description="C2H2-type" evidence="3">
    <location>
        <begin position="449"/>
        <end position="476"/>
    </location>
</feature>